<dbReference type="GO" id="GO:0030687">
    <property type="term" value="C:preribosome, large subunit precursor"/>
    <property type="evidence" value="ECO:0007669"/>
    <property type="project" value="TreeGrafter"/>
</dbReference>
<feature type="compositionally biased region" description="Acidic residues" evidence="5">
    <location>
        <begin position="392"/>
        <end position="403"/>
    </location>
</feature>
<evidence type="ECO:0000256" key="4">
    <source>
        <dbReference type="ARBA" id="ARBA00014234"/>
    </source>
</evidence>
<dbReference type="GO" id="GO:0005730">
    <property type="term" value="C:nucleolus"/>
    <property type="evidence" value="ECO:0007669"/>
    <property type="project" value="InterPro"/>
</dbReference>
<accession>A0A5C3LB96</accession>
<dbReference type="EMBL" id="ML210147">
    <property type="protein sequence ID" value="TFK29892.1"/>
    <property type="molecule type" value="Genomic_DNA"/>
</dbReference>
<dbReference type="AlphaFoldDB" id="A0A5C3LB96"/>
<dbReference type="InterPro" id="IPR015943">
    <property type="entry name" value="WD40/YVTN_repeat-like_dom_sf"/>
</dbReference>
<reference evidence="6 7" key="1">
    <citation type="journal article" date="2019" name="Nat. Ecol. Evol.">
        <title>Megaphylogeny resolves global patterns of mushroom evolution.</title>
        <authorList>
            <person name="Varga T."/>
            <person name="Krizsan K."/>
            <person name="Foldi C."/>
            <person name="Dima B."/>
            <person name="Sanchez-Garcia M."/>
            <person name="Sanchez-Ramirez S."/>
            <person name="Szollosi G.J."/>
            <person name="Szarkandi J.G."/>
            <person name="Papp V."/>
            <person name="Albert L."/>
            <person name="Andreopoulos W."/>
            <person name="Angelini C."/>
            <person name="Antonin V."/>
            <person name="Barry K.W."/>
            <person name="Bougher N.L."/>
            <person name="Buchanan P."/>
            <person name="Buyck B."/>
            <person name="Bense V."/>
            <person name="Catcheside P."/>
            <person name="Chovatia M."/>
            <person name="Cooper J."/>
            <person name="Damon W."/>
            <person name="Desjardin D."/>
            <person name="Finy P."/>
            <person name="Geml J."/>
            <person name="Haridas S."/>
            <person name="Hughes K."/>
            <person name="Justo A."/>
            <person name="Karasinski D."/>
            <person name="Kautmanova I."/>
            <person name="Kiss B."/>
            <person name="Kocsube S."/>
            <person name="Kotiranta H."/>
            <person name="LaButti K.M."/>
            <person name="Lechner B.E."/>
            <person name="Liimatainen K."/>
            <person name="Lipzen A."/>
            <person name="Lukacs Z."/>
            <person name="Mihaltcheva S."/>
            <person name="Morgado L.N."/>
            <person name="Niskanen T."/>
            <person name="Noordeloos M.E."/>
            <person name="Ohm R.A."/>
            <person name="Ortiz-Santana B."/>
            <person name="Ovrebo C."/>
            <person name="Racz N."/>
            <person name="Riley R."/>
            <person name="Savchenko A."/>
            <person name="Shiryaev A."/>
            <person name="Soop K."/>
            <person name="Spirin V."/>
            <person name="Szebenyi C."/>
            <person name="Tomsovsky M."/>
            <person name="Tulloss R.E."/>
            <person name="Uehling J."/>
            <person name="Grigoriev I.V."/>
            <person name="Vagvolgyi C."/>
            <person name="Papp T."/>
            <person name="Martin F.M."/>
            <person name="Miettinen O."/>
            <person name="Hibbett D.S."/>
            <person name="Nagy L.G."/>
        </authorList>
    </citation>
    <scope>NUCLEOTIDE SEQUENCE [LARGE SCALE GENOMIC DNA]</scope>
    <source>
        <strain evidence="6 7">CBS 121175</strain>
    </source>
</reference>
<evidence type="ECO:0000256" key="1">
    <source>
        <dbReference type="ARBA" id="ARBA00002889"/>
    </source>
</evidence>
<dbReference type="PANTHER" id="PTHR16038:SF4">
    <property type="entry name" value="WD REPEAT-CONTAINING PROTEIN 74"/>
    <property type="match status" value="1"/>
</dbReference>
<keyword evidence="7" id="KW-1185">Reference proteome</keyword>
<sequence>MPRFLVGDDLGSLKLLKHGNEPDASGSKIQVKNVYQTEASIQGQERISVQALAALNLDGSNVMTAAAFSDGNTRLYHLQDDDSLTLVSSWAESRLKSNHFVGAALSENSVFSCTSNGILRRTSHSQNVSNEKPTHSLRALPTRLCDWKLAPGCNSFAYGGEEVALSVWDTEKAFSATSTPEDNTSAKKRKRSDALFPGEIWRAKNPPNDSLSLRQPIRITSIDFVPSSGSPCHIIAGTQAGDIQRYDTRSGRRPIGDWKGIAKTGGIRTLQSGCNKNELFVTDNGSNFYSLDLRNGSILYGYHGIAASITSIAASPTVLVSGAMDQYVRTHSVSPPAASTKERLDGKGIVLEKHFLQCTPTRIVWDGSTSEQAASNHNDDEELSDAEHDVWDELEAASDSDSDSEAKTQSKRPKKKKAL</sequence>
<evidence type="ECO:0000313" key="7">
    <source>
        <dbReference type="Proteomes" id="UP000307440"/>
    </source>
</evidence>
<dbReference type="SUPFAM" id="SSF50978">
    <property type="entry name" value="WD40 repeat-like"/>
    <property type="match status" value="1"/>
</dbReference>
<organism evidence="6 7">
    <name type="scientific">Coprinopsis marcescibilis</name>
    <name type="common">Agaric fungus</name>
    <name type="synonym">Psathyrella marcescibilis</name>
    <dbReference type="NCBI Taxonomy" id="230819"/>
    <lineage>
        <taxon>Eukaryota</taxon>
        <taxon>Fungi</taxon>
        <taxon>Dikarya</taxon>
        <taxon>Basidiomycota</taxon>
        <taxon>Agaricomycotina</taxon>
        <taxon>Agaricomycetes</taxon>
        <taxon>Agaricomycetidae</taxon>
        <taxon>Agaricales</taxon>
        <taxon>Agaricineae</taxon>
        <taxon>Psathyrellaceae</taxon>
        <taxon>Coprinopsis</taxon>
    </lineage>
</organism>
<evidence type="ECO:0000256" key="5">
    <source>
        <dbReference type="SAM" id="MobiDB-lite"/>
    </source>
</evidence>
<proteinExistence type="inferred from homology"/>
<dbReference type="Proteomes" id="UP000307440">
    <property type="component" value="Unassembled WGS sequence"/>
</dbReference>
<comment type="function">
    <text evidence="1">Involved in the biogenesis of the 60S ribosomal subunit.</text>
</comment>
<comment type="subunit">
    <text evidence="3">Component of the pre-66S ribosomal particle.</text>
</comment>
<evidence type="ECO:0000313" key="6">
    <source>
        <dbReference type="EMBL" id="TFK29892.1"/>
    </source>
</evidence>
<dbReference type="GO" id="GO:0042273">
    <property type="term" value="P:ribosomal large subunit biogenesis"/>
    <property type="evidence" value="ECO:0007669"/>
    <property type="project" value="InterPro"/>
</dbReference>
<evidence type="ECO:0000256" key="3">
    <source>
        <dbReference type="ARBA" id="ARBA00011187"/>
    </source>
</evidence>
<name>A0A5C3LB96_COPMA</name>
<dbReference type="InterPro" id="IPR037379">
    <property type="entry name" value="WDR74/Nsa1"/>
</dbReference>
<dbReference type="STRING" id="230819.A0A5C3LB96"/>
<dbReference type="PANTHER" id="PTHR16038">
    <property type="entry name" value="NOP SEVEN ASSOCIATED PROTEIN 1"/>
    <property type="match status" value="1"/>
</dbReference>
<comment type="similarity">
    <text evidence="2">Belongs to the NSA1 family.</text>
</comment>
<dbReference type="InterPro" id="IPR036322">
    <property type="entry name" value="WD40_repeat_dom_sf"/>
</dbReference>
<protein>
    <recommendedName>
        <fullName evidence="4">Ribosome biogenesis protein NSA1</fullName>
    </recommendedName>
</protein>
<dbReference type="Gene3D" id="2.130.10.10">
    <property type="entry name" value="YVTN repeat-like/Quinoprotein amine dehydrogenase"/>
    <property type="match status" value="1"/>
</dbReference>
<evidence type="ECO:0000256" key="2">
    <source>
        <dbReference type="ARBA" id="ARBA00007861"/>
    </source>
</evidence>
<feature type="compositionally biased region" description="Basic residues" evidence="5">
    <location>
        <begin position="409"/>
        <end position="419"/>
    </location>
</feature>
<gene>
    <name evidence="6" type="ORF">FA15DRAFT_752036</name>
</gene>
<dbReference type="OrthoDB" id="18388at2759"/>
<feature type="region of interest" description="Disordered" evidence="5">
    <location>
        <begin position="369"/>
        <end position="419"/>
    </location>
</feature>